<reference evidence="3 4" key="1">
    <citation type="submission" date="2015-03" db="EMBL/GenBank/DDBJ databases">
        <title>Caedibacter varicaedens, whole genome shotgun sequence.</title>
        <authorList>
            <person name="Suzuki H."/>
            <person name="Dapper A.L."/>
            <person name="Gibson A.K."/>
            <person name="Jackson C."/>
            <person name="Lee H."/>
            <person name="Pejaver V.R."/>
            <person name="Doak T."/>
            <person name="Lynch M."/>
        </authorList>
    </citation>
    <scope>NUCLEOTIDE SEQUENCE [LARGE SCALE GENOMIC DNA]</scope>
</reference>
<keyword evidence="4" id="KW-1185">Reference proteome</keyword>
<evidence type="ECO:0000256" key="1">
    <source>
        <dbReference type="SAM" id="Coils"/>
    </source>
</evidence>
<dbReference type="Pfam" id="PF13609">
    <property type="entry name" value="Porin_4"/>
    <property type="match status" value="1"/>
</dbReference>
<dbReference type="STRING" id="1629334.Cva_01683"/>
<dbReference type="OrthoDB" id="974738at2"/>
<name>A0A0K8MER3_9PROT</name>
<protein>
    <recommendedName>
        <fullName evidence="2">Porin domain-containing protein</fullName>
    </recommendedName>
</protein>
<gene>
    <name evidence="3" type="ORF">Cva_01683</name>
</gene>
<feature type="domain" description="Porin" evidence="2">
    <location>
        <begin position="77"/>
        <end position="438"/>
    </location>
</feature>
<proteinExistence type="predicted"/>
<evidence type="ECO:0000259" key="2">
    <source>
        <dbReference type="Pfam" id="PF13609"/>
    </source>
</evidence>
<dbReference type="EMBL" id="BBVC01000114">
    <property type="protein sequence ID" value="GAO99011.1"/>
    <property type="molecule type" value="Genomic_DNA"/>
</dbReference>
<evidence type="ECO:0000313" key="4">
    <source>
        <dbReference type="Proteomes" id="UP000036771"/>
    </source>
</evidence>
<sequence length="475" mass="51499">MLKKIWLGTTLCVAVGGVDGIAETAHHSSHHSEIQMLKQQITALNDKVNALQKKEAEIEYKEKVTKTDQTPIKMVQSGNDKAKLTISGWVSRGMAYYDNGRNAEWKHVDVNESASRINLGAQAKVTPSLDVGSTIEMALKSNSSDSIDVGQNSDQASSVTFTKRIIEVYFNHAKFGKLSLGQGKTATDQVTDLDLTGTNVLSEGGDLGSFAGGVRFIRGTVSPTALAPVPGATQGGSNSADRDRAVGTVWSDILGPRRVDRVRYDTPDFYGLTFSASHATRDMTEYAARYAGEWWKTKVVGALGYANVPFSTYPGNSGTQTVRKGNHQYGGSVFLLFPIGISIGGSAAAKVYNDPHRKTGTAWTAKAGYQHKFFSWGDTCFAVTYAEGRALFDSTTTTNPSNFTSTTFTEDNSEKIKIYGAYLVQNIDQAATEVFAGVQNHELRRKPFGQIAQIQADGYGFKRILAAIFGARVKF</sequence>
<keyword evidence="1" id="KW-0175">Coiled coil</keyword>
<dbReference type="InterPro" id="IPR033900">
    <property type="entry name" value="Gram_neg_porin_domain"/>
</dbReference>
<comment type="caution">
    <text evidence="3">The sequence shown here is derived from an EMBL/GenBank/DDBJ whole genome shotgun (WGS) entry which is preliminary data.</text>
</comment>
<evidence type="ECO:0000313" key="3">
    <source>
        <dbReference type="EMBL" id="GAO99011.1"/>
    </source>
</evidence>
<dbReference type="GO" id="GO:0016020">
    <property type="term" value="C:membrane"/>
    <property type="evidence" value="ECO:0007669"/>
    <property type="project" value="InterPro"/>
</dbReference>
<organism evidence="3 4">
    <name type="scientific">Caedimonas varicaedens</name>
    <dbReference type="NCBI Taxonomy" id="1629334"/>
    <lineage>
        <taxon>Bacteria</taxon>
        <taxon>Pseudomonadati</taxon>
        <taxon>Pseudomonadota</taxon>
        <taxon>Alphaproteobacteria</taxon>
        <taxon>Holosporales</taxon>
        <taxon>Caedimonadaceae</taxon>
        <taxon>Caedimonas</taxon>
    </lineage>
</organism>
<dbReference type="GO" id="GO:0015288">
    <property type="term" value="F:porin activity"/>
    <property type="evidence" value="ECO:0007669"/>
    <property type="project" value="InterPro"/>
</dbReference>
<feature type="coiled-coil region" evidence="1">
    <location>
        <begin position="34"/>
        <end position="61"/>
    </location>
</feature>
<dbReference type="Gene3D" id="2.40.160.10">
    <property type="entry name" value="Porin"/>
    <property type="match status" value="1"/>
</dbReference>
<dbReference type="AlphaFoldDB" id="A0A0K8MER3"/>
<dbReference type="SUPFAM" id="SSF56935">
    <property type="entry name" value="Porins"/>
    <property type="match status" value="1"/>
</dbReference>
<accession>A0A0K8MER3</accession>
<dbReference type="InterPro" id="IPR023614">
    <property type="entry name" value="Porin_dom_sf"/>
</dbReference>
<dbReference type="Proteomes" id="UP000036771">
    <property type="component" value="Unassembled WGS sequence"/>
</dbReference>